<gene>
    <name evidence="3" type="ORF">ACH5RR_025430</name>
</gene>
<comment type="caution">
    <text evidence="3">The sequence shown here is derived from an EMBL/GenBank/DDBJ whole genome shotgun (WGS) entry which is preliminary data.</text>
</comment>
<dbReference type="EMBL" id="JBJUIK010000011">
    <property type="protein sequence ID" value="KAL3512713.1"/>
    <property type="molecule type" value="Genomic_DNA"/>
</dbReference>
<evidence type="ECO:0000256" key="2">
    <source>
        <dbReference type="SAM" id="SignalP"/>
    </source>
</evidence>
<dbReference type="PANTHER" id="PTHR34741">
    <property type="entry name" value="IMAP FAMILY MEMBER 1, PUTATIVE-RELATED"/>
    <property type="match status" value="1"/>
</dbReference>
<keyword evidence="1" id="KW-0812">Transmembrane</keyword>
<dbReference type="Proteomes" id="UP001630127">
    <property type="component" value="Unassembled WGS sequence"/>
</dbReference>
<feature type="signal peptide" evidence="2">
    <location>
        <begin position="1"/>
        <end position="17"/>
    </location>
</feature>
<evidence type="ECO:0000313" key="4">
    <source>
        <dbReference type="Proteomes" id="UP001630127"/>
    </source>
</evidence>
<feature type="transmembrane region" description="Helical" evidence="1">
    <location>
        <begin position="104"/>
        <end position="125"/>
    </location>
</feature>
<protein>
    <recommendedName>
        <fullName evidence="5">NADH dehydrogenase subunit 6</fullName>
    </recommendedName>
</protein>
<organism evidence="3 4">
    <name type="scientific">Cinchona calisaya</name>
    <dbReference type="NCBI Taxonomy" id="153742"/>
    <lineage>
        <taxon>Eukaryota</taxon>
        <taxon>Viridiplantae</taxon>
        <taxon>Streptophyta</taxon>
        <taxon>Embryophyta</taxon>
        <taxon>Tracheophyta</taxon>
        <taxon>Spermatophyta</taxon>
        <taxon>Magnoliopsida</taxon>
        <taxon>eudicotyledons</taxon>
        <taxon>Gunneridae</taxon>
        <taxon>Pentapetalae</taxon>
        <taxon>asterids</taxon>
        <taxon>lamiids</taxon>
        <taxon>Gentianales</taxon>
        <taxon>Rubiaceae</taxon>
        <taxon>Cinchonoideae</taxon>
        <taxon>Cinchoneae</taxon>
        <taxon>Cinchona</taxon>
    </lineage>
</organism>
<evidence type="ECO:0000313" key="3">
    <source>
        <dbReference type="EMBL" id="KAL3512713.1"/>
    </source>
</evidence>
<keyword evidence="1" id="KW-1133">Transmembrane helix</keyword>
<evidence type="ECO:0000256" key="1">
    <source>
        <dbReference type="SAM" id="Phobius"/>
    </source>
</evidence>
<feature type="chain" id="PRO_5044886467" description="NADH dehydrogenase subunit 6" evidence="2">
    <location>
        <begin position="18"/>
        <end position="184"/>
    </location>
</feature>
<keyword evidence="2" id="KW-0732">Signal</keyword>
<keyword evidence="1" id="KW-0472">Membrane</keyword>
<proteinExistence type="predicted"/>
<feature type="transmembrane region" description="Helical" evidence="1">
    <location>
        <begin position="160"/>
        <end position="182"/>
    </location>
</feature>
<evidence type="ECO:0008006" key="5">
    <source>
        <dbReference type="Google" id="ProtNLM"/>
    </source>
</evidence>
<feature type="transmembrane region" description="Helical" evidence="1">
    <location>
        <begin position="76"/>
        <end position="98"/>
    </location>
</feature>
<sequence>MWGRLFSLVVSLFLTLIKQPLLLWKHRSSSELPTTTTSGELELGPAAADAHAQEPRPIIIEQPPHRQAPKLMMPEWTLLVIGVCFTAVSTALQAYQTTKPLPPIFHWFCIALELSFVFLVVSIYIKRAYELASLVMEQAAIFLGATAFMMAIGMNLPPPFMPLSIAVYCIAILIVIFANLSLPS</sequence>
<reference evidence="3 4" key="1">
    <citation type="submission" date="2024-11" db="EMBL/GenBank/DDBJ databases">
        <title>A near-complete genome assembly of Cinchona calisaya.</title>
        <authorList>
            <person name="Lian D.C."/>
            <person name="Zhao X.W."/>
            <person name="Wei L."/>
        </authorList>
    </citation>
    <scope>NUCLEOTIDE SEQUENCE [LARGE SCALE GENOMIC DNA]</scope>
    <source>
        <tissue evidence="3">Nenye</tissue>
    </source>
</reference>
<dbReference type="PANTHER" id="PTHR34741:SF1">
    <property type="entry name" value="PGG DOMAIN-CONTAINING PROTEIN"/>
    <property type="match status" value="1"/>
</dbReference>
<dbReference type="AlphaFoldDB" id="A0ABD2YZL2"/>
<name>A0ABD2YZL2_9GENT</name>
<accession>A0ABD2YZL2</accession>
<feature type="transmembrane region" description="Helical" evidence="1">
    <location>
        <begin position="132"/>
        <end position="154"/>
    </location>
</feature>
<keyword evidence="4" id="KW-1185">Reference proteome</keyword>